<protein>
    <submittedName>
        <fullName evidence="2">Uncharacterized protein</fullName>
    </submittedName>
</protein>
<organism evidence="2 3">
    <name type="scientific">Petrolisthes cinctipes</name>
    <name type="common">Flat porcelain crab</name>
    <dbReference type="NCBI Taxonomy" id="88211"/>
    <lineage>
        <taxon>Eukaryota</taxon>
        <taxon>Metazoa</taxon>
        <taxon>Ecdysozoa</taxon>
        <taxon>Arthropoda</taxon>
        <taxon>Crustacea</taxon>
        <taxon>Multicrustacea</taxon>
        <taxon>Malacostraca</taxon>
        <taxon>Eumalacostraca</taxon>
        <taxon>Eucarida</taxon>
        <taxon>Decapoda</taxon>
        <taxon>Pleocyemata</taxon>
        <taxon>Anomura</taxon>
        <taxon>Galatheoidea</taxon>
        <taxon>Porcellanidae</taxon>
        <taxon>Petrolisthes</taxon>
    </lineage>
</organism>
<evidence type="ECO:0000313" key="3">
    <source>
        <dbReference type="Proteomes" id="UP001286313"/>
    </source>
</evidence>
<feature type="compositionally biased region" description="Basic and acidic residues" evidence="1">
    <location>
        <begin position="1"/>
        <end position="31"/>
    </location>
</feature>
<name>A0AAE1BVH8_PETCI</name>
<feature type="region of interest" description="Disordered" evidence="1">
    <location>
        <begin position="1"/>
        <end position="34"/>
    </location>
</feature>
<proteinExistence type="predicted"/>
<dbReference type="AlphaFoldDB" id="A0AAE1BVH8"/>
<feature type="compositionally biased region" description="Low complexity" evidence="1">
    <location>
        <begin position="186"/>
        <end position="202"/>
    </location>
</feature>
<comment type="caution">
    <text evidence="2">The sequence shown here is derived from an EMBL/GenBank/DDBJ whole genome shotgun (WGS) entry which is preliminary data.</text>
</comment>
<evidence type="ECO:0000256" key="1">
    <source>
        <dbReference type="SAM" id="MobiDB-lite"/>
    </source>
</evidence>
<accession>A0AAE1BVH8</accession>
<dbReference type="EMBL" id="JAWQEG010005496">
    <property type="protein sequence ID" value="KAK3857827.1"/>
    <property type="molecule type" value="Genomic_DNA"/>
</dbReference>
<gene>
    <name evidence="2" type="ORF">Pcinc_035943</name>
</gene>
<reference evidence="2" key="1">
    <citation type="submission" date="2023-10" db="EMBL/GenBank/DDBJ databases">
        <title>Genome assemblies of two species of porcelain crab, Petrolisthes cinctipes and Petrolisthes manimaculis (Anomura: Porcellanidae).</title>
        <authorList>
            <person name="Angst P."/>
        </authorList>
    </citation>
    <scope>NUCLEOTIDE SEQUENCE</scope>
    <source>
        <strain evidence="2">PB745_01</strain>
        <tissue evidence="2">Gill</tissue>
    </source>
</reference>
<feature type="region of interest" description="Disordered" evidence="1">
    <location>
        <begin position="177"/>
        <end position="202"/>
    </location>
</feature>
<dbReference type="Proteomes" id="UP001286313">
    <property type="component" value="Unassembled WGS sequence"/>
</dbReference>
<keyword evidence="3" id="KW-1185">Reference proteome</keyword>
<evidence type="ECO:0000313" key="2">
    <source>
        <dbReference type="EMBL" id="KAK3857827.1"/>
    </source>
</evidence>
<sequence length="202" mass="21902">MSGEPGRREGEAVHVDDEFGDHDTRGKDRITKKTGGGAHISIHIKENVHNNVIPSLLTISSFVPSSPTSASTTHLTHRPPPAPPTHWYHNSHTFTQLPLVPPPHPSSPFTVTHPPISTPLPPIPIHPFTTHSPPLSAIPPPLHSTSSRPTFPIHRPYSAIERLPANTPDVWPSSHISLSDPPVHPKPSSSIPSLPLPSLRCQ</sequence>